<comment type="caution">
    <text evidence="2">The sequence shown here is derived from an EMBL/GenBank/DDBJ whole genome shotgun (WGS) entry which is preliminary data.</text>
</comment>
<dbReference type="Proteomes" id="UP000664940">
    <property type="component" value="Unassembled WGS sequence"/>
</dbReference>
<feature type="region of interest" description="Disordered" evidence="1">
    <location>
        <begin position="1"/>
        <end position="20"/>
    </location>
</feature>
<dbReference type="AlphaFoldDB" id="A0A834ECZ4"/>
<proteinExistence type="predicted"/>
<feature type="region of interest" description="Disordered" evidence="1">
    <location>
        <begin position="70"/>
        <end position="135"/>
    </location>
</feature>
<sequence>MDGPFPAGDGQLTSPRASRPWLHRAIDRPGARQGTRAAFSSRGRLRGCFCFILLGFWGLLKEKKEKKEEERPSLCACPLRGQGTPASPPRWLPARVPPETCPASLGSGDPRWGRGSPASAAEQIDGPQTLKRDPSQRHFLHARVHKGRGGVESSTSPRFSVWLALSIK</sequence>
<gene>
    <name evidence="2" type="ORF">HJG60_011028</name>
</gene>
<feature type="compositionally biased region" description="Pro residues" evidence="1">
    <location>
        <begin position="86"/>
        <end position="100"/>
    </location>
</feature>
<protein>
    <submittedName>
        <fullName evidence="2">Uncharacterized protein</fullName>
    </submittedName>
</protein>
<evidence type="ECO:0000313" key="2">
    <source>
        <dbReference type="EMBL" id="KAF6109837.1"/>
    </source>
</evidence>
<name>A0A834ECZ4_9CHIR</name>
<accession>A0A834ECZ4</accession>
<evidence type="ECO:0000256" key="1">
    <source>
        <dbReference type="SAM" id="MobiDB-lite"/>
    </source>
</evidence>
<reference evidence="2 3" key="1">
    <citation type="journal article" date="2020" name="Nature">
        <title>Six reference-quality genomes reveal evolution of bat adaptations.</title>
        <authorList>
            <person name="Jebb D."/>
            <person name="Huang Z."/>
            <person name="Pippel M."/>
            <person name="Hughes G.M."/>
            <person name="Lavrichenko K."/>
            <person name="Devanna P."/>
            <person name="Winkler S."/>
            <person name="Jermiin L.S."/>
            <person name="Skirmuntt E.C."/>
            <person name="Katzourakis A."/>
            <person name="Burkitt-Gray L."/>
            <person name="Ray D.A."/>
            <person name="Sullivan K.A.M."/>
            <person name="Roscito J.G."/>
            <person name="Kirilenko B.M."/>
            <person name="Davalos L.M."/>
            <person name="Corthals A.P."/>
            <person name="Power M.L."/>
            <person name="Jones G."/>
            <person name="Ransome R.D."/>
            <person name="Dechmann D.K.N."/>
            <person name="Locatelli A.G."/>
            <person name="Puechmaille S.J."/>
            <person name="Fedrigo O."/>
            <person name="Jarvis E.D."/>
            <person name="Hiller M."/>
            <person name="Vernes S.C."/>
            <person name="Myers E.W."/>
            <person name="Teeling E.C."/>
        </authorList>
    </citation>
    <scope>NUCLEOTIDE SEQUENCE [LARGE SCALE GENOMIC DNA]</scope>
    <source>
        <strain evidence="2">Bat1K_MPI-CBG_1</strain>
    </source>
</reference>
<dbReference type="EMBL" id="JABVXQ010000005">
    <property type="protein sequence ID" value="KAF6109837.1"/>
    <property type="molecule type" value="Genomic_DNA"/>
</dbReference>
<organism evidence="2 3">
    <name type="scientific">Phyllostomus discolor</name>
    <name type="common">pale spear-nosed bat</name>
    <dbReference type="NCBI Taxonomy" id="89673"/>
    <lineage>
        <taxon>Eukaryota</taxon>
        <taxon>Metazoa</taxon>
        <taxon>Chordata</taxon>
        <taxon>Craniata</taxon>
        <taxon>Vertebrata</taxon>
        <taxon>Euteleostomi</taxon>
        <taxon>Mammalia</taxon>
        <taxon>Eutheria</taxon>
        <taxon>Laurasiatheria</taxon>
        <taxon>Chiroptera</taxon>
        <taxon>Yangochiroptera</taxon>
        <taxon>Phyllostomidae</taxon>
        <taxon>Phyllostominae</taxon>
        <taxon>Phyllostomus</taxon>
    </lineage>
</organism>
<evidence type="ECO:0000313" key="3">
    <source>
        <dbReference type="Proteomes" id="UP000664940"/>
    </source>
</evidence>